<dbReference type="InterPro" id="IPR001610">
    <property type="entry name" value="PAC"/>
</dbReference>
<gene>
    <name evidence="5" type="ORF">FEF65_12420</name>
</gene>
<dbReference type="InterPro" id="IPR043128">
    <property type="entry name" value="Rev_trsase/Diguanyl_cyclase"/>
</dbReference>
<feature type="domain" description="PAS" evidence="2">
    <location>
        <begin position="340"/>
        <end position="387"/>
    </location>
</feature>
<dbReference type="Pfam" id="PF00990">
    <property type="entry name" value="GGDEF"/>
    <property type="match status" value="1"/>
</dbReference>
<dbReference type="GO" id="GO:0003824">
    <property type="term" value="F:catalytic activity"/>
    <property type="evidence" value="ECO:0007669"/>
    <property type="project" value="UniProtKB-ARBA"/>
</dbReference>
<evidence type="ECO:0000259" key="2">
    <source>
        <dbReference type="PROSITE" id="PS50112"/>
    </source>
</evidence>
<dbReference type="SUPFAM" id="SSF55781">
    <property type="entry name" value="GAF domain-like"/>
    <property type="match status" value="1"/>
</dbReference>
<dbReference type="InterPro" id="IPR029787">
    <property type="entry name" value="Nucleotide_cyclase"/>
</dbReference>
<dbReference type="Gene3D" id="2.10.70.100">
    <property type="match status" value="1"/>
</dbReference>
<dbReference type="InterPro" id="IPR000700">
    <property type="entry name" value="PAS-assoc_C"/>
</dbReference>
<dbReference type="EMBL" id="VBRY01000014">
    <property type="protein sequence ID" value="TLS65627.1"/>
    <property type="molecule type" value="Genomic_DNA"/>
</dbReference>
<dbReference type="FunFam" id="3.30.70.270:FF:000001">
    <property type="entry name" value="Diguanylate cyclase domain protein"/>
    <property type="match status" value="1"/>
</dbReference>
<evidence type="ECO:0000313" key="5">
    <source>
        <dbReference type="EMBL" id="TLS65627.1"/>
    </source>
</evidence>
<dbReference type="CDD" id="cd01949">
    <property type="entry name" value="GGDEF"/>
    <property type="match status" value="1"/>
</dbReference>
<evidence type="ECO:0000259" key="3">
    <source>
        <dbReference type="PROSITE" id="PS50113"/>
    </source>
</evidence>
<comment type="caution">
    <text evidence="5">The sequence shown here is derived from an EMBL/GenBank/DDBJ whole genome shotgun (WGS) entry which is preliminary data.</text>
</comment>
<evidence type="ECO:0000259" key="4">
    <source>
        <dbReference type="PROSITE" id="PS50887"/>
    </source>
</evidence>
<dbReference type="SUPFAM" id="SSF55785">
    <property type="entry name" value="PYP-like sensor domain (PAS domain)"/>
    <property type="match status" value="2"/>
</dbReference>
<keyword evidence="6" id="KW-1185">Reference proteome</keyword>
<dbReference type="Gene3D" id="3.30.70.270">
    <property type="match status" value="1"/>
</dbReference>
<dbReference type="SMART" id="SM00086">
    <property type="entry name" value="PAC"/>
    <property type="match status" value="2"/>
</dbReference>
<proteinExistence type="predicted"/>
<sequence length="613" mass="68995">MRLADGQEWWMQDAQALNGDCRIAENEHALIELFGIVSGHQPLEQMLASCLDRLLSLSWLSLLPKAGIFLTGKGVNGASVLQLVAERNLGEEVRQRCGTVRFGECLCGRAAQTGEPIHAACIDTAHEIIYPGMQPHGHYNIPILAEGQVLGVLVFYLPHGTARDEAQFAFLCRCAGVLSMAIELRSKEQQLKAMNRELMFQKETLDHHAIVSVADVNGNITYANRKFCDISGYSQAELLGQNHRILKSDEHANAFYDDMWQTITSGQVWHGEIKNKKRNGDHYWVSATIVPCLNEQGEPFQYIAIRTDITERKSIESALQQAQKIAGIGSWSLDLLTDKLLWSDEIYNIFGMPVDQFRASFSAFLDAVHPDDLEYVKEQYQGSLEGRFPYNIEHRIVRRDTGEVRWVHEMCAHQYSADGQVIRSDGTVQDITGRKEAQDAIHRLAMTDQLTGLANRNQFHQRFEEALKLAKREHKELALILLDLDMFKPVNDLYGHQVGDKVLKAVAGLFTRYSRETDVVARFGGDEFAVLLVHPDSRSSAQQYAQRIIEKIIEPIIIDAHEIRIGTSIGIATYPADAAGADELILYADKALYEAKRQGRNTYCMFRPSLLNP</sequence>
<dbReference type="CDD" id="cd00130">
    <property type="entry name" value="PAS"/>
    <property type="match status" value="2"/>
</dbReference>
<dbReference type="InterPro" id="IPR003018">
    <property type="entry name" value="GAF"/>
</dbReference>
<dbReference type="Pfam" id="PF13185">
    <property type="entry name" value="GAF_2"/>
    <property type="match status" value="1"/>
</dbReference>
<dbReference type="SMART" id="SM00267">
    <property type="entry name" value="GGDEF"/>
    <property type="match status" value="1"/>
</dbReference>
<dbReference type="InterPro" id="IPR035965">
    <property type="entry name" value="PAS-like_dom_sf"/>
</dbReference>
<dbReference type="InterPro" id="IPR000160">
    <property type="entry name" value="GGDEF_dom"/>
</dbReference>
<evidence type="ECO:0000256" key="1">
    <source>
        <dbReference type="SAM" id="Coils"/>
    </source>
</evidence>
<keyword evidence="1" id="KW-0175">Coiled coil</keyword>
<accession>A0A5R9GMW2</accession>
<dbReference type="PANTHER" id="PTHR46663">
    <property type="entry name" value="DIGUANYLATE CYCLASE DGCT-RELATED"/>
    <property type="match status" value="1"/>
</dbReference>
<dbReference type="NCBIfam" id="TIGR00229">
    <property type="entry name" value="sensory_box"/>
    <property type="match status" value="2"/>
</dbReference>
<dbReference type="Gene3D" id="3.30.450.20">
    <property type="entry name" value="PAS domain"/>
    <property type="match status" value="2"/>
</dbReference>
<organism evidence="5 6">
    <name type="scientific">Mariprofundus erugo</name>
    <dbReference type="NCBI Taxonomy" id="2528639"/>
    <lineage>
        <taxon>Bacteria</taxon>
        <taxon>Pseudomonadati</taxon>
        <taxon>Pseudomonadota</taxon>
        <taxon>Candidatius Mariprofundia</taxon>
        <taxon>Mariprofundales</taxon>
        <taxon>Mariprofundaceae</taxon>
        <taxon>Mariprofundus</taxon>
    </lineage>
</organism>
<feature type="domain" description="PAC" evidence="3">
    <location>
        <begin position="390"/>
        <end position="443"/>
    </location>
</feature>
<dbReference type="RefSeq" id="WP_138240142.1">
    <property type="nucleotide sequence ID" value="NZ_VBRY01000014.1"/>
</dbReference>
<dbReference type="PANTHER" id="PTHR46663:SF2">
    <property type="entry name" value="GGDEF DOMAIN-CONTAINING PROTEIN"/>
    <property type="match status" value="1"/>
</dbReference>
<reference evidence="5 6" key="1">
    <citation type="journal article" date="2019" name="Appl. Environ. Microbiol.">
        <title>Environmental Evidence and Genomic Insight of Iron-oxidizing Bacteria Preference Towards More Corrosion Resistant Stainless Steel at Higher Salinities.</title>
        <authorList>
            <person name="Garrison C.E."/>
            <person name="Price K.A."/>
            <person name="Field E.K."/>
        </authorList>
    </citation>
    <scope>NUCLEOTIDE SEQUENCE [LARGE SCALE GENOMIC DNA]</scope>
    <source>
        <strain evidence="5 6">P3</strain>
    </source>
</reference>
<dbReference type="Gene3D" id="3.30.450.40">
    <property type="match status" value="1"/>
</dbReference>
<dbReference type="Pfam" id="PF13426">
    <property type="entry name" value="PAS_9"/>
    <property type="match status" value="1"/>
</dbReference>
<feature type="domain" description="PAC" evidence="3">
    <location>
        <begin position="269"/>
        <end position="321"/>
    </location>
</feature>
<dbReference type="InterPro" id="IPR000014">
    <property type="entry name" value="PAS"/>
</dbReference>
<dbReference type="NCBIfam" id="TIGR00254">
    <property type="entry name" value="GGDEF"/>
    <property type="match status" value="1"/>
</dbReference>
<dbReference type="InterPro" id="IPR013655">
    <property type="entry name" value="PAS_fold_3"/>
</dbReference>
<protein>
    <submittedName>
        <fullName evidence="5">Diguanylate cyclase</fullName>
    </submittedName>
</protein>
<dbReference type="SUPFAM" id="SSF55073">
    <property type="entry name" value="Nucleotide cyclase"/>
    <property type="match status" value="1"/>
</dbReference>
<dbReference type="Pfam" id="PF08447">
    <property type="entry name" value="PAS_3"/>
    <property type="match status" value="1"/>
</dbReference>
<dbReference type="InterPro" id="IPR029016">
    <property type="entry name" value="GAF-like_dom_sf"/>
</dbReference>
<dbReference type="AlphaFoldDB" id="A0A5R9GMW2"/>
<evidence type="ECO:0000313" key="6">
    <source>
        <dbReference type="Proteomes" id="UP000306585"/>
    </source>
</evidence>
<feature type="domain" description="GGDEF" evidence="4">
    <location>
        <begin position="475"/>
        <end position="608"/>
    </location>
</feature>
<feature type="coiled-coil region" evidence="1">
    <location>
        <begin position="177"/>
        <end position="204"/>
    </location>
</feature>
<dbReference type="PROSITE" id="PS50112">
    <property type="entry name" value="PAS"/>
    <property type="match status" value="2"/>
</dbReference>
<dbReference type="InterPro" id="IPR052163">
    <property type="entry name" value="DGC-Regulatory_Protein"/>
</dbReference>
<name>A0A5R9GMW2_9PROT</name>
<feature type="domain" description="PAS" evidence="2">
    <location>
        <begin position="211"/>
        <end position="242"/>
    </location>
</feature>
<dbReference type="SMART" id="SM00091">
    <property type="entry name" value="PAS"/>
    <property type="match status" value="2"/>
</dbReference>
<dbReference type="Proteomes" id="UP000306585">
    <property type="component" value="Unassembled WGS sequence"/>
</dbReference>
<dbReference type="PROSITE" id="PS50887">
    <property type="entry name" value="GGDEF"/>
    <property type="match status" value="1"/>
</dbReference>
<dbReference type="PROSITE" id="PS50113">
    <property type="entry name" value="PAC"/>
    <property type="match status" value="2"/>
</dbReference>